<dbReference type="EMBL" id="MABE01000118">
    <property type="protein sequence ID" value="OUS41233.1"/>
    <property type="molecule type" value="Genomic_DNA"/>
</dbReference>
<reference evidence="2" key="1">
    <citation type="journal article" date="2017" name="Proc. Natl. Acad. Sci. U.S.A.">
        <title>Simulation of Deepwater Horizon oil plume reveals substrate specialization within a complex community of hydrocarbon degraders.</title>
        <authorList>
            <person name="Hu P."/>
            <person name="Dubinsky E.A."/>
            <person name="Probst A.J."/>
            <person name="Wang J."/>
            <person name="Sieber C.M.K."/>
            <person name="Tom L.M."/>
            <person name="Gardinali P."/>
            <person name="Banfield J.F."/>
            <person name="Atlas R.M."/>
            <person name="Andersen G.L."/>
        </authorList>
    </citation>
    <scope>NUCLEOTIDE SEQUENCE [LARGE SCALE GENOMIC DNA]</scope>
</reference>
<sequence length="50" mass="5948">FDDAHDSGLYDWKYLRHLCDKQDTLWQDYLDKLSAANLARESNVIQFKSL</sequence>
<accession>A0A1Y5HZK2</accession>
<comment type="caution">
    <text evidence="1">The sequence shown here is derived from an EMBL/GenBank/DDBJ whole genome shotgun (WGS) entry which is preliminary data.</text>
</comment>
<keyword evidence="1" id="KW-0413">Isomerase</keyword>
<feature type="non-terminal residue" evidence="1">
    <location>
        <position position="1"/>
    </location>
</feature>
<proteinExistence type="predicted"/>
<dbReference type="GO" id="GO:0016853">
    <property type="term" value="F:isomerase activity"/>
    <property type="evidence" value="ECO:0007669"/>
    <property type="project" value="UniProtKB-KW"/>
</dbReference>
<evidence type="ECO:0000313" key="1">
    <source>
        <dbReference type="EMBL" id="OUS41233.1"/>
    </source>
</evidence>
<organism evidence="1 2">
    <name type="scientific">Oleispira antarctica</name>
    <dbReference type="NCBI Taxonomy" id="188908"/>
    <lineage>
        <taxon>Bacteria</taxon>
        <taxon>Pseudomonadati</taxon>
        <taxon>Pseudomonadota</taxon>
        <taxon>Gammaproteobacteria</taxon>
        <taxon>Oceanospirillales</taxon>
        <taxon>Oceanospirillaceae</taxon>
        <taxon>Oleispira</taxon>
    </lineage>
</organism>
<gene>
    <name evidence="1" type="ORF">A9R00_01960</name>
</gene>
<protein>
    <submittedName>
        <fullName evidence="1">1-(5-phosphoribosyl)-5-((5-phosphoribosylamino)methylideneamino)imidazole-4-carboxamide isomerase</fullName>
    </submittedName>
</protein>
<evidence type="ECO:0000313" key="2">
    <source>
        <dbReference type="Proteomes" id="UP000227088"/>
    </source>
</evidence>
<name>A0A1Y5HZK2_OLEAN</name>
<dbReference type="Proteomes" id="UP000227088">
    <property type="component" value="Unassembled WGS sequence"/>
</dbReference>
<dbReference type="AlphaFoldDB" id="A0A1Y5HZK2"/>